<proteinExistence type="predicted"/>
<sequence>MVRNTNLARRAYETSAKSTGTPRSVEYNLFLRLTSALSSAEENRTNNHSSYIDALSWNLDLWTTIGADVSSDENALPASLRGQLFYLFEFTQYYTKRLLSGDASLSAEPLIEINRNIMTGLNVAVSE</sequence>
<evidence type="ECO:0008006" key="2">
    <source>
        <dbReference type="Google" id="ProtNLM"/>
    </source>
</evidence>
<reference evidence="1" key="1">
    <citation type="submission" date="2018-06" db="EMBL/GenBank/DDBJ databases">
        <authorList>
            <person name="Zhirakovskaya E."/>
        </authorList>
    </citation>
    <scope>NUCLEOTIDE SEQUENCE</scope>
</reference>
<evidence type="ECO:0000313" key="1">
    <source>
        <dbReference type="EMBL" id="VAW08003.1"/>
    </source>
</evidence>
<dbReference type="EMBL" id="UOEH01000628">
    <property type="protein sequence ID" value="VAW08003.1"/>
    <property type="molecule type" value="Genomic_DNA"/>
</dbReference>
<accession>A0A3B0SVH5</accession>
<gene>
    <name evidence="1" type="ORF">MNBD_ALPHA05-2438</name>
</gene>
<dbReference type="InterPro" id="IPR010845">
    <property type="entry name" value="FlaF"/>
</dbReference>
<dbReference type="NCBIfam" id="NF009435">
    <property type="entry name" value="PRK12794.1"/>
    <property type="match status" value="1"/>
</dbReference>
<protein>
    <recommendedName>
        <fullName evidence="2">Flagellar biosynthesis regulatory protein FlaF</fullName>
    </recommendedName>
</protein>
<dbReference type="AlphaFoldDB" id="A0A3B0SVH5"/>
<name>A0A3B0SVH5_9ZZZZ</name>
<dbReference type="Pfam" id="PF07309">
    <property type="entry name" value="FlaF"/>
    <property type="match status" value="1"/>
</dbReference>
<dbReference type="GO" id="GO:0044781">
    <property type="term" value="P:bacterial-type flagellum organization"/>
    <property type="evidence" value="ECO:0007669"/>
    <property type="project" value="InterPro"/>
</dbReference>
<organism evidence="1">
    <name type="scientific">hydrothermal vent metagenome</name>
    <dbReference type="NCBI Taxonomy" id="652676"/>
    <lineage>
        <taxon>unclassified sequences</taxon>
        <taxon>metagenomes</taxon>
        <taxon>ecological metagenomes</taxon>
    </lineage>
</organism>